<dbReference type="HOGENOM" id="CLU_2056753_0_0_5"/>
<keyword evidence="2" id="KW-1185">Reference proteome</keyword>
<dbReference type="EMBL" id="AIMA01000013">
    <property type="protein sequence ID" value="EJF90049.1"/>
    <property type="molecule type" value="Genomic_DNA"/>
</dbReference>
<gene>
    <name evidence="1" type="ORF">ME3_00601</name>
</gene>
<protein>
    <submittedName>
        <fullName evidence="1">Uncharacterized protein</fullName>
    </submittedName>
</protein>
<organism evidence="1 2">
    <name type="scientific">Bartonella melophagi K-2C</name>
    <dbReference type="NCBI Taxonomy" id="1094557"/>
    <lineage>
        <taxon>Bacteria</taxon>
        <taxon>Pseudomonadati</taxon>
        <taxon>Pseudomonadota</taxon>
        <taxon>Alphaproteobacteria</taxon>
        <taxon>Hyphomicrobiales</taxon>
        <taxon>Bartonellaceae</taxon>
        <taxon>Bartonella</taxon>
    </lineage>
</organism>
<name>J0R362_9HYPH</name>
<accession>J0R362</accession>
<dbReference type="RefSeq" id="WP_007477026.1">
    <property type="nucleotide sequence ID" value="NZ_JH725082.1"/>
</dbReference>
<dbReference type="Proteomes" id="UP000009017">
    <property type="component" value="Unassembled WGS sequence"/>
</dbReference>
<reference evidence="1 2" key="1">
    <citation type="submission" date="2012-03" db="EMBL/GenBank/DDBJ databases">
        <title>The Genome Sequence of Bartonella melophagi K-2C.</title>
        <authorList>
            <consortium name="The Broad Institute Genome Sequencing Platform"/>
            <consortium name="The Broad Institute Genome Sequencing Center for Infectious Disease"/>
            <person name="Feldgarden M."/>
            <person name="Kirby J."/>
            <person name="Kosoy M."/>
            <person name="Birtles R."/>
            <person name="Probert W.S."/>
            <person name="Chiaraviglio L."/>
            <person name="Young S.K."/>
            <person name="Zeng Q."/>
            <person name="Gargeya S."/>
            <person name="Fitzgerald M."/>
            <person name="Haas B."/>
            <person name="Abouelleil A."/>
            <person name="Alvarado L."/>
            <person name="Arachchi H.M."/>
            <person name="Berlin A."/>
            <person name="Chapman S.B."/>
            <person name="Gearin G."/>
            <person name="Goldberg J."/>
            <person name="Griggs A."/>
            <person name="Gujja S."/>
            <person name="Hansen M."/>
            <person name="Heiman D."/>
            <person name="Howarth C."/>
            <person name="Larimer J."/>
            <person name="Lui A."/>
            <person name="MacDonald P.J.P."/>
            <person name="McCowen C."/>
            <person name="Montmayeur A."/>
            <person name="Murphy C."/>
            <person name="Neiman D."/>
            <person name="Pearson M."/>
            <person name="Priest M."/>
            <person name="Roberts A."/>
            <person name="Saif S."/>
            <person name="Shea T."/>
            <person name="Sisk P."/>
            <person name="Stolte C."/>
            <person name="Sykes S."/>
            <person name="Wortman J."/>
            <person name="Nusbaum C."/>
            <person name="Birren B."/>
        </authorList>
    </citation>
    <scope>NUCLEOTIDE SEQUENCE [LARGE SCALE GENOMIC DNA]</scope>
    <source>
        <strain evidence="1 2">K-2C</strain>
    </source>
</reference>
<dbReference type="AlphaFoldDB" id="J0R362"/>
<evidence type="ECO:0000313" key="2">
    <source>
        <dbReference type="Proteomes" id="UP000009017"/>
    </source>
</evidence>
<sequence length="119" mass="13633">MNQEKRYFGGYLLLVTAMLGKQLTDEELASIRPKIVYFNKGIILSATISVDEAEIEKLAKLNALKKIKDDFFENNRLNLSFVYSFAKSYCTEKCVMINNKDYGDKTTTVSFNLYKGPYS</sequence>
<dbReference type="PATRIC" id="fig|1094557.3.peg.636"/>
<evidence type="ECO:0000313" key="1">
    <source>
        <dbReference type="EMBL" id="EJF90049.1"/>
    </source>
</evidence>
<proteinExistence type="predicted"/>
<comment type="caution">
    <text evidence="1">The sequence shown here is derived from an EMBL/GenBank/DDBJ whole genome shotgun (WGS) entry which is preliminary data.</text>
</comment>